<dbReference type="Pfam" id="PF07729">
    <property type="entry name" value="FCD"/>
    <property type="match status" value="1"/>
</dbReference>
<dbReference type="InterPro" id="IPR036388">
    <property type="entry name" value="WH-like_DNA-bd_sf"/>
</dbReference>
<evidence type="ECO:0000256" key="1">
    <source>
        <dbReference type="ARBA" id="ARBA00023015"/>
    </source>
</evidence>
<dbReference type="Pfam" id="PF00392">
    <property type="entry name" value="GntR"/>
    <property type="match status" value="1"/>
</dbReference>
<evidence type="ECO:0000259" key="4">
    <source>
        <dbReference type="PROSITE" id="PS50949"/>
    </source>
</evidence>
<keyword evidence="3" id="KW-0804">Transcription</keyword>
<evidence type="ECO:0000256" key="3">
    <source>
        <dbReference type="ARBA" id="ARBA00023163"/>
    </source>
</evidence>
<dbReference type="SMART" id="SM00345">
    <property type="entry name" value="HTH_GNTR"/>
    <property type="match status" value="1"/>
</dbReference>
<feature type="domain" description="HTH gntR-type" evidence="4">
    <location>
        <begin position="32"/>
        <end position="102"/>
    </location>
</feature>
<evidence type="ECO:0000313" key="6">
    <source>
        <dbReference type="Proteomes" id="UP001236806"/>
    </source>
</evidence>
<dbReference type="SMART" id="SM00895">
    <property type="entry name" value="FCD"/>
    <property type="match status" value="1"/>
</dbReference>
<comment type="caution">
    <text evidence="5">The sequence shown here is derived from an EMBL/GenBank/DDBJ whole genome shotgun (WGS) entry which is preliminary data.</text>
</comment>
<evidence type="ECO:0000313" key="5">
    <source>
        <dbReference type="EMBL" id="MDQ0676079.1"/>
    </source>
</evidence>
<dbReference type="SUPFAM" id="SSF48008">
    <property type="entry name" value="GntR ligand-binding domain-like"/>
    <property type="match status" value="1"/>
</dbReference>
<dbReference type="InterPro" id="IPR011711">
    <property type="entry name" value="GntR_C"/>
</dbReference>
<dbReference type="Gene3D" id="1.20.120.530">
    <property type="entry name" value="GntR ligand-binding domain-like"/>
    <property type="match status" value="1"/>
</dbReference>
<gene>
    <name evidence="5" type="ORF">QFZ36_003640</name>
</gene>
<dbReference type="EMBL" id="JAUSXB010000001">
    <property type="protein sequence ID" value="MDQ0676079.1"/>
    <property type="molecule type" value="Genomic_DNA"/>
</dbReference>
<keyword evidence="1" id="KW-0805">Transcription regulation</keyword>
<organism evidence="5 6">
    <name type="scientific">Pseudarthrobacter siccitolerans</name>
    <dbReference type="NCBI Taxonomy" id="861266"/>
    <lineage>
        <taxon>Bacteria</taxon>
        <taxon>Bacillati</taxon>
        <taxon>Actinomycetota</taxon>
        <taxon>Actinomycetes</taxon>
        <taxon>Micrococcales</taxon>
        <taxon>Micrococcaceae</taxon>
        <taxon>Pseudarthrobacter</taxon>
    </lineage>
</organism>
<dbReference type="GO" id="GO:0003677">
    <property type="term" value="F:DNA binding"/>
    <property type="evidence" value="ECO:0007669"/>
    <property type="project" value="UniProtKB-KW"/>
</dbReference>
<name>A0ABU0PQ20_9MICC</name>
<dbReference type="CDD" id="cd07377">
    <property type="entry name" value="WHTH_GntR"/>
    <property type="match status" value="1"/>
</dbReference>
<dbReference type="Gene3D" id="1.10.10.10">
    <property type="entry name" value="Winged helix-like DNA-binding domain superfamily/Winged helix DNA-binding domain"/>
    <property type="match status" value="1"/>
</dbReference>
<dbReference type="PROSITE" id="PS50949">
    <property type="entry name" value="HTH_GNTR"/>
    <property type="match status" value="1"/>
</dbReference>
<dbReference type="InterPro" id="IPR000524">
    <property type="entry name" value="Tscrpt_reg_HTH_GntR"/>
</dbReference>
<keyword evidence="6" id="KW-1185">Reference proteome</keyword>
<reference evidence="5 6" key="1">
    <citation type="submission" date="2023-07" db="EMBL/GenBank/DDBJ databases">
        <title>Comparative genomics of wheat-associated soil bacteria to identify genetic determinants of phenazine resistance.</title>
        <authorList>
            <person name="Mouncey N."/>
        </authorList>
    </citation>
    <scope>NUCLEOTIDE SEQUENCE [LARGE SCALE GENOMIC DNA]</scope>
    <source>
        <strain evidence="5 6">W1I3</strain>
    </source>
</reference>
<dbReference type="InterPro" id="IPR036390">
    <property type="entry name" value="WH_DNA-bd_sf"/>
</dbReference>
<dbReference type="SUPFAM" id="SSF46785">
    <property type="entry name" value="Winged helix' DNA-binding domain"/>
    <property type="match status" value="1"/>
</dbReference>
<dbReference type="PANTHER" id="PTHR43537">
    <property type="entry name" value="TRANSCRIPTIONAL REGULATOR, GNTR FAMILY"/>
    <property type="match status" value="1"/>
</dbReference>
<protein>
    <submittedName>
        <fullName evidence="5">DNA-binding FadR family transcriptional regulator</fullName>
    </submittedName>
</protein>
<proteinExistence type="predicted"/>
<dbReference type="PANTHER" id="PTHR43537:SF5">
    <property type="entry name" value="UXU OPERON TRANSCRIPTIONAL REGULATOR"/>
    <property type="match status" value="1"/>
</dbReference>
<accession>A0ABU0PQ20</accession>
<dbReference type="InterPro" id="IPR008920">
    <property type="entry name" value="TF_FadR/GntR_C"/>
</dbReference>
<sequence>MGRRVAAMTDQLEDTAESQRLGAGRMPGMERRSAMDAVRMQIGMAISLGLLKPGERLPDQEDVALGLSVSPITARRALASLAELGVVVRRRGRAGGTFVADSPPTEILKSLSASPAESQAVNRLVDRRLLFECAVTHYAAVNATSEQLDELERLTQEMAGSSDWSYYHRMDEQFHQLVGTASCLNTAVDVYHETLAELYDYFIPYPIEKLHKSNQDHIALVAALRARNVEEAVELSRKHVDMGLTSVGGHLK</sequence>
<dbReference type="Proteomes" id="UP001236806">
    <property type="component" value="Unassembled WGS sequence"/>
</dbReference>
<evidence type="ECO:0000256" key="2">
    <source>
        <dbReference type="ARBA" id="ARBA00023125"/>
    </source>
</evidence>
<keyword evidence="2 5" id="KW-0238">DNA-binding</keyword>